<accession>A0A1I8BBT1</accession>
<feature type="chain" id="PRO_5009315664" evidence="2">
    <location>
        <begin position="23"/>
        <end position="281"/>
    </location>
</feature>
<dbReference type="AlphaFoldDB" id="A0A1I8BBT1"/>
<proteinExistence type="predicted"/>
<reference evidence="4" key="1">
    <citation type="submission" date="2016-11" db="UniProtKB">
        <authorList>
            <consortium name="WormBaseParasite"/>
        </authorList>
    </citation>
    <scope>IDENTIFICATION</scope>
</reference>
<dbReference type="WBParaSite" id="MhA1_Contig1872.frz3.gene2">
    <property type="protein sequence ID" value="MhA1_Contig1872.frz3.gene2"/>
    <property type="gene ID" value="MhA1_Contig1872.frz3.gene2"/>
</dbReference>
<name>A0A1I8BBT1_MELHA</name>
<protein>
    <submittedName>
        <fullName evidence="4">DUF148 domain-containing protein</fullName>
    </submittedName>
</protein>
<organism evidence="3 4">
    <name type="scientific">Meloidogyne hapla</name>
    <name type="common">Root-knot nematode worm</name>
    <dbReference type="NCBI Taxonomy" id="6305"/>
    <lineage>
        <taxon>Eukaryota</taxon>
        <taxon>Metazoa</taxon>
        <taxon>Ecdysozoa</taxon>
        <taxon>Nematoda</taxon>
        <taxon>Chromadorea</taxon>
        <taxon>Rhabditida</taxon>
        <taxon>Tylenchina</taxon>
        <taxon>Tylenchomorpha</taxon>
        <taxon>Tylenchoidea</taxon>
        <taxon>Meloidogynidae</taxon>
        <taxon>Meloidogyninae</taxon>
        <taxon>Meloidogyne</taxon>
    </lineage>
</organism>
<evidence type="ECO:0000313" key="4">
    <source>
        <dbReference type="WBParaSite" id="MhA1_Contig1872.frz3.gene2"/>
    </source>
</evidence>
<evidence type="ECO:0000313" key="3">
    <source>
        <dbReference type="Proteomes" id="UP000095281"/>
    </source>
</evidence>
<dbReference type="Proteomes" id="UP000095281">
    <property type="component" value="Unplaced"/>
</dbReference>
<feature type="region of interest" description="Disordered" evidence="1">
    <location>
        <begin position="251"/>
        <end position="281"/>
    </location>
</feature>
<feature type="compositionally biased region" description="Basic and acidic residues" evidence="1">
    <location>
        <begin position="265"/>
        <end position="275"/>
    </location>
</feature>
<keyword evidence="3" id="KW-1185">Reference proteome</keyword>
<evidence type="ECO:0000256" key="2">
    <source>
        <dbReference type="SAM" id="SignalP"/>
    </source>
</evidence>
<evidence type="ECO:0000256" key="1">
    <source>
        <dbReference type="SAM" id="MobiDB-lite"/>
    </source>
</evidence>
<keyword evidence="2" id="KW-0732">Signal</keyword>
<sequence>MNFIFPFRLILLNIFILEIVKCVKDGNEEDNGNKLSPKSINDKDKMETMIPIEKKISKPNHQKIKNDVVKERTEELKNTQINEILKEMEKVKKLTNPLNPNEKDHVIKSFVKHREAYTNKWLKENRNRADKDKVNELMEHLTKGNKDFIKTLPKSILERLGENNLERATIPNVENGMLFDNNVFAHKYENIIEKTLNSGKSQIDENYFGESSSQNENIVNHHTAFLFADNIDEHKDEDPLLLELMREYEEALSENTQQAPHHSVHNSDNKMKDTVIRGNNR</sequence>
<feature type="signal peptide" evidence="2">
    <location>
        <begin position="1"/>
        <end position="22"/>
    </location>
</feature>